<evidence type="ECO:0000313" key="4">
    <source>
        <dbReference type="EMBL" id="QGU95368.1"/>
    </source>
</evidence>
<feature type="region of interest" description="Disordered" evidence="2">
    <location>
        <begin position="354"/>
        <end position="381"/>
    </location>
</feature>
<feature type="domain" description="Metallo-beta-lactamase" evidence="3">
    <location>
        <begin position="87"/>
        <end position="310"/>
    </location>
</feature>
<feature type="compositionally biased region" description="Polar residues" evidence="2">
    <location>
        <begin position="370"/>
        <end position="381"/>
    </location>
</feature>
<dbReference type="InterPro" id="IPR050114">
    <property type="entry name" value="UPF0173_UPF0282_UlaG_hydrolase"/>
</dbReference>
<accession>A0A6I6F4R2</accession>
<dbReference type="PANTHER" id="PTHR43546">
    <property type="entry name" value="UPF0173 METAL-DEPENDENT HYDROLASE MJ1163-RELATED"/>
    <property type="match status" value="1"/>
</dbReference>
<protein>
    <submittedName>
        <fullName evidence="4">Ascorbate 6-phosphate lactonase</fullName>
    </submittedName>
</protein>
<dbReference type="Gene3D" id="3.60.15.10">
    <property type="entry name" value="Ribonuclease Z/Hydroxyacylglutathione hydrolase-like"/>
    <property type="match status" value="1"/>
</dbReference>
<keyword evidence="1" id="KW-0378">Hydrolase</keyword>
<evidence type="ECO:0000256" key="1">
    <source>
        <dbReference type="ARBA" id="ARBA00022801"/>
    </source>
</evidence>
<dbReference type="AlphaFoldDB" id="A0A6I6F4R2"/>
<feature type="compositionally biased region" description="Basic and acidic residues" evidence="2">
    <location>
        <begin position="354"/>
        <end position="365"/>
    </location>
</feature>
<sequence>MKLLKNSYINCFIDIYNQIIRGGIDVEREIIKTDGRGIIAGDYVNQNHDIDRDQWIRDSFPEWGTLLNQEIENRQVPKGEVSLWWCGGPSWILKTDEGGIFFVDQYCGPSMYTSYYYCGVCKQAGADSINWVRLNPQVIDPWKFNQLDGVFCTHAHQDHCDIYAVKAALKTTNAPFYAPPVAAEKLRRFEVPEDRIVVAKVGESVKVKGAEVEFLICYDQTAIRTGEGDVNIPFEEAACCYLFKTSGGNILFMGDTWYHDGYVAIKENYDIDVAIFDMGSNAPGATDKMTPYDCARVGQTIGAKLLIPDHYDNWANTAGDPELLVNQFVRIVEENTPEIKTMIMRCGGRFDYPKDKDKKRYRYPDGSENYDFSKSSFAKKK</sequence>
<proteinExistence type="predicted"/>
<dbReference type="GO" id="GO:0016787">
    <property type="term" value="F:hydrolase activity"/>
    <property type="evidence" value="ECO:0007669"/>
    <property type="project" value="UniProtKB-KW"/>
</dbReference>
<gene>
    <name evidence="4" type="ORF">GOM49_09960</name>
</gene>
<dbReference type="PANTHER" id="PTHR43546:SF9">
    <property type="entry name" value="L-ASCORBATE-6-PHOSPHATE LACTONASE ULAG-RELATED"/>
    <property type="match status" value="1"/>
</dbReference>
<evidence type="ECO:0000256" key="2">
    <source>
        <dbReference type="SAM" id="MobiDB-lite"/>
    </source>
</evidence>
<organism evidence="4 5">
    <name type="scientific">Clostridium bovifaecis</name>
    <dbReference type="NCBI Taxonomy" id="2184719"/>
    <lineage>
        <taxon>Bacteria</taxon>
        <taxon>Bacillati</taxon>
        <taxon>Bacillota</taxon>
        <taxon>Clostridia</taxon>
        <taxon>Eubacteriales</taxon>
        <taxon>Clostridiaceae</taxon>
        <taxon>Clostridium</taxon>
    </lineage>
</organism>
<dbReference type="Pfam" id="PF12706">
    <property type="entry name" value="Lactamase_B_2"/>
    <property type="match status" value="1"/>
</dbReference>
<dbReference type="SUPFAM" id="SSF56281">
    <property type="entry name" value="Metallo-hydrolase/oxidoreductase"/>
    <property type="match status" value="1"/>
</dbReference>
<dbReference type="EMBL" id="CP046522">
    <property type="protein sequence ID" value="QGU95368.1"/>
    <property type="molecule type" value="Genomic_DNA"/>
</dbReference>
<keyword evidence="5" id="KW-1185">Reference proteome</keyword>
<dbReference type="Proteomes" id="UP000422764">
    <property type="component" value="Chromosome"/>
</dbReference>
<evidence type="ECO:0000313" key="5">
    <source>
        <dbReference type="Proteomes" id="UP000422764"/>
    </source>
</evidence>
<evidence type="ECO:0000259" key="3">
    <source>
        <dbReference type="SMART" id="SM00849"/>
    </source>
</evidence>
<dbReference type="InterPro" id="IPR001279">
    <property type="entry name" value="Metallo-B-lactamas"/>
</dbReference>
<dbReference type="SMART" id="SM00849">
    <property type="entry name" value="Lactamase_B"/>
    <property type="match status" value="1"/>
</dbReference>
<reference evidence="4 5" key="1">
    <citation type="submission" date="2019-12" db="EMBL/GenBank/DDBJ databases">
        <title>Genome sequenceing of Clostridium bovifaecis.</title>
        <authorList>
            <person name="Yao Y."/>
        </authorList>
    </citation>
    <scope>NUCLEOTIDE SEQUENCE [LARGE SCALE GENOMIC DNA]</scope>
    <source>
        <strain evidence="4 5">BXX</strain>
    </source>
</reference>
<dbReference type="InterPro" id="IPR036866">
    <property type="entry name" value="RibonucZ/Hydroxyglut_hydro"/>
</dbReference>
<name>A0A6I6F4R2_9CLOT</name>